<dbReference type="Pfam" id="PF10646">
    <property type="entry name" value="Germane"/>
    <property type="match status" value="1"/>
</dbReference>
<gene>
    <name evidence="2" type="ORF">Q3V37_21555</name>
</gene>
<evidence type="ECO:0000313" key="2">
    <source>
        <dbReference type="EMBL" id="WLS43978.1"/>
    </source>
</evidence>
<dbReference type="Proteomes" id="UP001235874">
    <property type="component" value="Chromosome"/>
</dbReference>
<evidence type="ECO:0000313" key="3">
    <source>
        <dbReference type="Proteomes" id="UP001235874"/>
    </source>
</evidence>
<protein>
    <submittedName>
        <fullName evidence="2">GerMN domain-containing protein</fullName>
    </submittedName>
</protein>
<evidence type="ECO:0000259" key="1">
    <source>
        <dbReference type="SMART" id="SM00909"/>
    </source>
</evidence>
<dbReference type="InterPro" id="IPR019606">
    <property type="entry name" value="GerMN"/>
</dbReference>
<sequence>MTGRRLVVAVTLAALLAGCGIPTDDTARPVTPPRGPFPTVASTDATVPAGSAAEILCLLRDNRIVPVLRRVERPPTVEEHLRHLLAGPTTTERDDGLTSALAGAVTAAGATVTDAEARVVVDEPGHDVGRSDEVLAFGQIVCTLTSRDDVATVTFLRDGKPLGVPRADGSLTERPLTRTDFAPLIVPQ</sequence>
<feature type="domain" description="GerMN" evidence="1">
    <location>
        <begin position="77"/>
        <end position="166"/>
    </location>
</feature>
<keyword evidence="3" id="KW-1185">Reference proteome</keyword>
<dbReference type="EMBL" id="CP130472">
    <property type="protein sequence ID" value="WLS43978.1"/>
    <property type="molecule type" value="Genomic_DNA"/>
</dbReference>
<organism evidence="2 3">
    <name type="scientific">Micromonospora profundi</name>
    <dbReference type="NCBI Taxonomy" id="1420889"/>
    <lineage>
        <taxon>Bacteria</taxon>
        <taxon>Bacillati</taxon>
        <taxon>Actinomycetota</taxon>
        <taxon>Actinomycetes</taxon>
        <taxon>Micromonosporales</taxon>
        <taxon>Micromonosporaceae</taxon>
        <taxon>Micromonospora</taxon>
    </lineage>
</organism>
<proteinExistence type="predicted"/>
<dbReference type="SMART" id="SM00909">
    <property type="entry name" value="Germane"/>
    <property type="match status" value="1"/>
</dbReference>
<accession>A0AAJ6L414</accession>
<name>A0AAJ6L414_9ACTN</name>
<dbReference type="AlphaFoldDB" id="A0AAJ6L414"/>
<dbReference type="PROSITE" id="PS51257">
    <property type="entry name" value="PROKAR_LIPOPROTEIN"/>
    <property type="match status" value="1"/>
</dbReference>
<reference evidence="2 3" key="1">
    <citation type="submission" date="2023-07" db="EMBL/GenBank/DDBJ databases">
        <title>Micromonospora profundi TRM 95458 converts glycerol to a new osmotic compound.</title>
        <authorList>
            <person name="Lu D."/>
        </authorList>
    </citation>
    <scope>NUCLEOTIDE SEQUENCE [LARGE SCALE GENOMIC DNA]</scope>
    <source>
        <strain evidence="2 3">TRM95458</strain>
    </source>
</reference>
<dbReference type="KEGG" id="mprn:Q3V37_21555"/>
<dbReference type="RefSeq" id="WP_053661263.1">
    <property type="nucleotide sequence ID" value="NZ_CP130472.1"/>
</dbReference>